<organism evidence="3">
    <name type="scientific">Oryza meridionalis</name>
    <dbReference type="NCBI Taxonomy" id="40149"/>
    <lineage>
        <taxon>Eukaryota</taxon>
        <taxon>Viridiplantae</taxon>
        <taxon>Streptophyta</taxon>
        <taxon>Embryophyta</taxon>
        <taxon>Tracheophyta</taxon>
        <taxon>Spermatophyta</taxon>
        <taxon>Magnoliopsida</taxon>
        <taxon>Liliopsida</taxon>
        <taxon>Poales</taxon>
        <taxon>Poaceae</taxon>
        <taxon>BOP clade</taxon>
        <taxon>Oryzoideae</taxon>
        <taxon>Oryzeae</taxon>
        <taxon>Oryzinae</taxon>
        <taxon>Oryza</taxon>
    </lineage>
</organism>
<dbReference type="SUPFAM" id="SSF81383">
    <property type="entry name" value="F-box domain"/>
    <property type="match status" value="2"/>
</dbReference>
<dbReference type="Proteomes" id="UP000008021">
    <property type="component" value="Chromosome 6"/>
</dbReference>
<evidence type="ECO:0000313" key="4">
    <source>
        <dbReference type="Proteomes" id="UP000008021"/>
    </source>
</evidence>
<evidence type="ECO:0000259" key="2">
    <source>
        <dbReference type="SMART" id="SM00256"/>
    </source>
</evidence>
<proteinExistence type="predicted"/>
<keyword evidence="4" id="KW-1185">Reference proteome</keyword>
<sequence length="870" mass="96050">MAAQRPCNGGSWPDLPSELLGLVLHRLPSHGDRVRLRAVCCPWRSSARLERKLLPPPLPWLFLPDGAFLTLPDGAAHRRLAVPGDVAHLVPMGSDLLLAHNDGMFSLMNPSSSATTPLPDLAAVFHGEIKCKYPATAFQLGQRIFPPIDKAVVSEHFIAFYFNTSKAIITSGQPHTVAKWSPPYHSYILDIALFQGKLYCLTFDTENCQEELYILEVGDEEPMMSDVKCIHSTPRDVGDEDEAWFNPHSIDKYTVHRYLVADGDSSIKRTRRFEVFEAVDLSSGHGRWIKVDTLMGHSLFVSESCSESLTAGAEEDCIYFMNDGITNRIPKDPFSDSGVYNMRDGMVVPLMPETAVTEHLAAHDVLVCKCLLSQMQEHEFIYKYCRLTNSRNPNSPTSPAIADYRGLAAGGSHLPLQATIHNRGAISSFSVDERIAAADPSPRQGDTLPPQLGETMPSKKRKVELHADDVVLHGGDQLMATPEPCNGRSWPDLPSELLGLVLLRLPSHADRVRLRAVCRPWRSSARVELDLLPPPLPWLLLRGGAFITLPDGAAHRLPAVPGDATHLASTGSGLLIVHGDGMLSLMNPSSLATTPLAALATVLPKYIRYKYLAADRQRLVPLINKAVVSDNFTALLIGNRTWKVIVTIGFSPPLAAVVVKCNPHFPSSIASFQGKLYYLTSDVRKRQEELYIFGVDNAKQIGIRCISSTLKDKGEESFFDPCSTKRYTTERYLVASNDRLLMVRQWINLPPIYPSDSGIVKRTRRFEVFEAADLSSGCGRWIKVDTLMGHALFVSKGCSKSLNAGAEEDCIYFMHEDIKNGKPEDPFLDSGVYNMRDGTVAPLLTETLVAEPLAVHGGPWCPTWLFPSDT</sequence>
<feature type="domain" description="F-box" evidence="2">
    <location>
        <begin position="15"/>
        <end position="56"/>
    </location>
</feature>
<reference evidence="3" key="1">
    <citation type="submission" date="2015-04" db="UniProtKB">
        <authorList>
            <consortium name="EnsemblPlants"/>
        </authorList>
    </citation>
    <scope>IDENTIFICATION</scope>
</reference>
<feature type="domain" description="F-box" evidence="2">
    <location>
        <begin position="493"/>
        <end position="531"/>
    </location>
</feature>
<accession>A0A0E0DWZ9</accession>
<dbReference type="Gramene" id="OMERI06G03810.1">
    <property type="protein sequence ID" value="OMERI06G03810.1"/>
    <property type="gene ID" value="OMERI06G03810"/>
</dbReference>
<name>A0A0E0DWZ9_9ORYZ</name>
<reference evidence="3" key="2">
    <citation type="submission" date="2018-05" db="EMBL/GenBank/DDBJ databases">
        <title>OmerRS3 (Oryza meridionalis Reference Sequence Version 3).</title>
        <authorList>
            <person name="Zhang J."/>
            <person name="Kudrna D."/>
            <person name="Lee S."/>
            <person name="Talag J."/>
            <person name="Welchert J."/>
            <person name="Wing R.A."/>
        </authorList>
    </citation>
    <scope>NUCLEOTIDE SEQUENCE [LARGE SCALE GENOMIC DNA]</scope>
    <source>
        <strain evidence="3">cv. OR44</strain>
    </source>
</reference>
<dbReference type="Pfam" id="PF00646">
    <property type="entry name" value="F-box"/>
    <property type="match status" value="1"/>
</dbReference>
<dbReference type="InterPro" id="IPR036047">
    <property type="entry name" value="F-box-like_dom_sf"/>
</dbReference>
<evidence type="ECO:0000313" key="3">
    <source>
        <dbReference type="EnsemblPlants" id="OMERI06G03810.1"/>
    </source>
</evidence>
<dbReference type="PANTHER" id="PTHR33110:SF78">
    <property type="entry name" value="OS06G0148900 PROTEIN"/>
    <property type="match status" value="1"/>
</dbReference>
<dbReference type="eggNOG" id="ENOG502R4C6">
    <property type="taxonomic scope" value="Eukaryota"/>
</dbReference>
<dbReference type="Pfam" id="PF03478">
    <property type="entry name" value="Beta-prop_KIB1-4"/>
    <property type="match status" value="2"/>
</dbReference>
<dbReference type="InterPro" id="IPR001810">
    <property type="entry name" value="F-box_dom"/>
</dbReference>
<dbReference type="EnsemblPlants" id="OMERI06G03810.1">
    <property type="protein sequence ID" value="OMERI06G03810.1"/>
    <property type="gene ID" value="OMERI06G03810"/>
</dbReference>
<dbReference type="HOGENOM" id="CLU_349315_0_0_1"/>
<evidence type="ECO:0000256" key="1">
    <source>
        <dbReference type="SAM" id="MobiDB-lite"/>
    </source>
</evidence>
<dbReference type="PANTHER" id="PTHR33110">
    <property type="entry name" value="F-BOX/KELCH-REPEAT PROTEIN-RELATED"/>
    <property type="match status" value="1"/>
</dbReference>
<dbReference type="InterPro" id="IPR005174">
    <property type="entry name" value="KIB1-4_b-propeller"/>
</dbReference>
<dbReference type="AlphaFoldDB" id="A0A0E0DWZ9"/>
<dbReference type="SMART" id="SM00256">
    <property type="entry name" value="FBOX"/>
    <property type="match status" value="2"/>
</dbReference>
<protein>
    <recommendedName>
        <fullName evidence="2">F-box domain-containing protein</fullName>
    </recommendedName>
</protein>
<dbReference type="Pfam" id="PF12937">
    <property type="entry name" value="F-box-like"/>
    <property type="match status" value="1"/>
</dbReference>
<dbReference type="Gene3D" id="1.20.1280.50">
    <property type="match status" value="2"/>
</dbReference>
<feature type="region of interest" description="Disordered" evidence="1">
    <location>
        <begin position="438"/>
        <end position="460"/>
    </location>
</feature>